<evidence type="ECO:0000313" key="9">
    <source>
        <dbReference type="EMBL" id="QQA00745.1"/>
    </source>
</evidence>
<evidence type="ECO:0000313" key="10">
    <source>
        <dbReference type="Proteomes" id="UP000595224"/>
    </source>
</evidence>
<comment type="subcellular location">
    <subcellularLocation>
        <location evidence="1 7">Cell membrane</location>
        <topology evidence="1 7">Multi-pass membrane protein</topology>
    </subcellularLocation>
</comment>
<proteinExistence type="inferred from homology"/>
<feature type="transmembrane region" description="Helical" evidence="7">
    <location>
        <begin position="66"/>
        <end position="92"/>
    </location>
</feature>
<accession>A0A7T3V599</accession>
<dbReference type="SUPFAM" id="SSF161098">
    <property type="entry name" value="MetI-like"/>
    <property type="match status" value="1"/>
</dbReference>
<evidence type="ECO:0000256" key="3">
    <source>
        <dbReference type="ARBA" id="ARBA00022475"/>
    </source>
</evidence>
<dbReference type="Proteomes" id="UP000595224">
    <property type="component" value="Chromosome"/>
</dbReference>
<keyword evidence="2 7" id="KW-0813">Transport</keyword>
<reference evidence="9 10" key="1">
    <citation type="submission" date="2020-11" db="EMBL/GenBank/DDBJ databases">
        <title>Treponema Peruensis nv. sp., first commensal Treponema isolated from human feces.</title>
        <authorList>
            <person name="Belkhou C."/>
            <person name="Raes J."/>
        </authorList>
    </citation>
    <scope>NUCLEOTIDE SEQUENCE [LARGE SCALE GENOMIC DNA]</scope>
    <source>
        <strain evidence="9 10">RCC2812</strain>
    </source>
</reference>
<comment type="similarity">
    <text evidence="7">Belongs to the binding-protein-dependent transport system permease family.</text>
</comment>
<sequence length="281" mass="31264">MRKSMNKYFPLFVLPTLIAFTLFFIIPFLMGIGLSFTKFTTVTNAKWVGLDNYIKAFTFDSEFTHALGFTALFTVVSIVTVNVFAFALAVILTRGLKGTNVFRSIFFMPNLIGGIVLGYIWNLLINGILAPFGIDITYKAQYGFWGLVILTNWQLIGYMMVIYIAGLQNIPGDLVEAASIDGASPLVTLFKVKIPMVMPSITICTFLTLTNTFKMFDQNLALTAGAPEKNTEMLALNIYNTFYGRIGWQGVGQAKAVIFFIIVAIIAFVQLRATNKKEVEQ</sequence>
<dbReference type="RefSeq" id="WP_198442436.1">
    <property type="nucleotide sequence ID" value="NZ_CBCSHE010000008.1"/>
</dbReference>
<feature type="transmembrane region" description="Helical" evidence="7">
    <location>
        <begin position="256"/>
        <end position="273"/>
    </location>
</feature>
<dbReference type="EMBL" id="CP064936">
    <property type="protein sequence ID" value="QQA00745.1"/>
    <property type="molecule type" value="Genomic_DNA"/>
</dbReference>
<keyword evidence="5 7" id="KW-1133">Transmembrane helix</keyword>
<dbReference type="PROSITE" id="PS50928">
    <property type="entry name" value="ABC_TM1"/>
    <property type="match status" value="1"/>
</dbReference>
<organism evidence="9 10">
    <name type="scientific">Treponema peruense</name>
    <dbReference type="NCBI Taxonomy" id="2787628"/>
    <lineage>
        <taxon>Bacteria</taxon>
        <taxon>Pseudomonadati</taxon>
        <taxon>Spirochaetota</taxon>
        <taxon>Spirochaetia</taxon>
        <taxon>Spirochaetales</taxon>
        <taxon>Treponemataceae</taxon>
        <taxon>Treponema</taxon>
    </lineage>
</organism>
<dbReference type="AlphaFoldDB" id="A0A7T3V599"/>
<dbReference type="Pfam" id="PF00528">
    <property type="entry name" value="BPD_transp_1"/>
    <property type="match status" value="1"/>
</dbReference>
<keyword evidence="10" id="KW-1185">Reference proteome</keyword>
<dbReference type="InterPro" id="IPR000515">
    <property type="entry name" value="MetI-like"/>
</dbReference>
<dbReference type="PANTHER" id="PTHR30193:SF37">
    <property type="entry name" value="INNER MEMBRANE ABC TRANSPORTER PERMEASE PROTEIN YCJO"/>
    <property type="match status" value="1"/>
</dbReference>
<evidence type="ECO:0000259" key="8">
    <source>
        <dbReference type="PROSITE" id="PS50928"/>
    </source>
</evidence>
<dbReference type="GO" id="GO:0055085">
    <property type="term" value="P:transmembrane transport"/>
    <property type="evidence" value="ECO:0007669"/>
    <property type="project" value="InterPro"/>
</dbReference>
<feature type="transmembrane region" description="Helical" evidence="7">
    <location>
        <begin position="144"/>
        <end position="165"/>
    </location>
</feature>
<feature type="transmembrane region" description="Helical" evidence="7">
    <location>
        <begin position="12"/>
        <end position="36"/>
    </location>
</feature>
<evidence type="ECO:0000256" key="5">
    <source>
        <dbReference type="ARBA" id="ARBA00022989"/>
    </source>
</evidence>
<dbReference type="CDD" id="cd06261">
    <property type="entry name" value="TM_PBP2"/>
    <property type="match status" value="1"/>
</dbReference>
<keyword evidence="4 7" id="KW-0812">Transmembrane</keyword>
<dbReference type="Gene3D" id="1.10.3720.10">
    <property type="entry name" value="MetI-like"/>
    <property type="match status" value="1"/>
</dbReference>
<name>A0A7T3V599_9SPIR</name>
<gene>
    <name evidence="9" type="ORF">IWA51_10870</name>
</gene>
<keyword evidence="3" id="KW-1003">Cell membrane</keyword>
<feature type="domain" description="ABC transmembrane type-1" evidence="8">
    <location>
        <begin position="67"/>
        <end position="270"/>
    </location>
</feature>
<keyword evidence="6 7" id="KW-0472">Membrane</keyword>
<dbReference type="InterPro" id="IPR051393">
    <property type="entry name" value="ABC_transporter_permease"/>
</dbReference>
<dbReference type="GO" id="GO:0005886">
    <property type="term" value="C:plasma membrane"/>
    <property type="evidence" value="ECO:0007669"/>
    <property type="project" value="UniProtKB-SubCell"/>
</dbReference>
<evidence type="ECO:0000256" key="4">
    <source>
        <dbReference type="ARBA" id="ARBA00022692"/>
    </source>
</evidence>
<dbReference type="KEGG" id="tper:IWA51_10870"/>
<evidence type="ECO:0000256" key="6">
    <source>
        <dbReference type="ARBA" id="ARBA00023136"/>
    </source>
</evidence>
<evidence type="ECO:0000256" key="2">
    <source>
        <dbReference type="ARBA" id="ARBA00022448"/>
    </source>
</evidence>
<dbReference type="InterPro" id="IPR035906">
    <property type="entry name" value="MetI-like_sf"/>
</dbReference>
<dbReference type="PANTHER" id="PTHR30193">
    <property type="entry name" value="ABC TRANSPORTER PERMEASE PROTEIN"/>
    <property type="match status" value="1"/>
</dbReference>
<evidence type="ECO:0000256" key="7">
    <source>
        <dbReference type="RuleBase" id="RU363032"/>
    </source>
</evidence>
<feature type="transmembrane region" description="Helical" evidence="7">
    <location>
        <begin position="104"/>
        <end position="124"/>
    </location>
</feature>
<protein>
    <submittedName>
        <fullName evidence="9">Sugar ABC transporter permease</fullName>
    </submittedName>
</protein>
<evidence type="ECO:0000256" key="1">
    <source>
        <dbReference type="ARBA" id="ARBA00004651"/>
    </source>
</evidence>